<keyword evidence="2" id="KW-1185">Reference proteome</keyword>
<proteinExistence type="predicted"/>
<protein>
    <submittedName>
        <fullName evidence="1">Uncharacterized protein</fullName>
    </submittedName>
</protein>
<name>A0A516GRW7_9FLAO</name>
<dbReference type="OrthoDB" id="1440848at2"/>
<reference evidence="1 2" key="1">
    <citation type="submission" date="2019-07" db="EMBL/GenBank/DDBJ databases">
        <title>Genome sequencing for Formosa sp. PS13.</title>
        <authorList>
            <person name="Park S.-J."/>
        </authorList>
    </citation>
    <scope>NUCLEOTIDE SEQUENCE [LARGE SCALE GENOMIC DNA]</scope>
    <source>
        <strain evidence="1 2">PS13</strain>
    </source>
</reference>
<dbReference type="AlphaFoldDB" id="A0A516GRW7"/>
<evidence type="ECO:0000313" key="2">
    <source>
        <dbReference type="Proteomes" id="UP000319209"/>
    </source>
</evidence>
<dbReference type="Proteomes" id="UP000319209">
    <property type="component" value="Chromosome"/>
</dbReference>
<accession>A0A516GRW7</accession>
<dbReference type="EMBL" id="CP041637">
    <property type="protein sequence ID" value="QDO94267.1"/>
    <property type="molecule type" value="Genomic_DNA"/>
</dbReference>
<dbReference type="KEGG" id="fop:FNB79_09895"/>
<organism evidence="1 2">
    <name type="scientific">Formosa sediminum</name>
    <dbReference type="NCBI Taxonomy" id="2594004"/>
    <lineage>
        <taxon>Bacteria</taxon>
        <taxon>Pseudomonadati</taxon>
        <taxon>Bacteroidota</taxon>
        <taxon>Flavobacteriia</taxon>
        <taxon>Flavobacteriales</taxon>
        <taxon>Flavobacteriaceae</taxon>
        <taxon>Formosa</taxon>
    </lineage>
</organism>
<gene>
    <name evidence="1" type="ORF">FNB79_09895</name>
</gene>
<evidence type="ECO:0000313" key="1">
    <source>
        <dbReference type="EMBL" id="QDO94267.1"/>
    </source>
</evidence>
<dbReference type="RefSeq" id="WP_143381152.1">
    <property type="nucleotide sequence ID" value="NZ_CP041637.1"/>
</dbReference>
<sequence>MRKIVFILTILIFQQSLYSQKEIVGKVEFYKSIENEWNVLESFPDETIENLTNRNHKIKILQKDSITELKTDLNGFFKISTVFNDSIFIRVNDHSPVLNENFEFDYNEIRDTLKLRISDKKLSVYRDSIGNPEFHNKYSEQQAELDFKNGKRELLGLAVCWPTEKSMEIHRQIEVEYAIKYNYIEPTREKIRIMYRYNQVMKKLIGINKNVW</sequence>